<keyword evidence="9 10" id="KW-0407">Ion channel</keyword>
<organismHost>
    <name type="scientific">Homo sapiens</name>
    <name type="common">Human</name>
    <dbReference type="NCBI Taxonomy" id="9606"/>
</organismHost>
<dbReference type="GO" id="GO:0032801">
    <property type="term" value="P:receptor catabolic process"/>
    <property type="evidence" value="ECO:0007669"/>
    <property type="project" value="InterPro"/>
</dbReference>
<sequence>MLNLYARIDYRLGIGALIVALIIAIIVWIIVYIEYWKLESRGKILLWGTRKGERAVMGCSAGAAVYYGVQCRGHILLWGTVQGSQSD</sequence>
<evidence type="ECO:0000256" key="3">
    <source>
        <dbReference type="ARBA" id="ARBA00022581"/>
    </source>
</evidence>
<evidence type="ECO:0000256" key="7">
    <source>
        <dbReference type="ARBA" id="ARBA00023065"/>
    </source>
</evidence>
<keyword evidence="7 10" id="KW-0406">Ion transport</keyword>
<comment type="subcellular location">
    <subcellularLocation>
        <location evidence="10">Host membrane</location>
        <topology evidence="10">Single-pass type I membrane protein</topology>
    </subcellularLocation>
</comment>
<evidence type="ECO:0000256" key="8">
    <source>
        <dbReference type="ARBA" id="ARBA00023136"/>
    </source>
</evidence>
<dbReference type="GO" id="GO:0033644">
    <property type="term" value="C:host cell membrane"/>
    <property type="evidence" value="ECO:0007669"/>
    <property type="project" value="UniProtKB-SubCell"/>
</dbReference>
<keyword evidence="6 10" id="KW-1043">Host membrane</keyword>
<keyword evidence="8 10" id="KW-0472">Membrane</keyword>
<accession>G8GPL2</accession>
<keyword evidence="1 10" id="KW-0813">Transport</keyword>
<keyword evidence="10" id="KW-1133">Transmembrane helix</keyword>
<reference evidence="11" key="2">
    <citation type="journal article" date="2012" name="AIDS Res. Hum. Retroviruses">
        <title>Genetic Characterization of HIV Before Widespread Testing of HIV Vaccine Candidates at a Clinical Trial Site in Pretoria, South Africa.</title>
        <authorList>
            <person name="Musyoki A."/>
            <person name="Mothapo K."/>
            <person name="Rakgole J."/>
            <person name="Lukhwareni A."/>
            <person name="Bessong P."/>
            <person name="Selabe G."/>
            <person name="Bredell H."/>
            <person name="Williamson C."/>
            <person name="Mphahlele M.J."/>
        </authorList>
    </citation>
    <scope>NUCLEOTIDE SEQUENCE</scope>
    <source>
        <strain evidence="11">ZA.2007.DGM.2</strain>
    </source>
</reference>
<keyword evidence="3 10" id="KW-0945">Host-virus interaction</keyword>
<keyword evidence="5 10" id="KW-0053">Apoptosis</keyword>
<evidence type="ECO:0000256" key="5">
    <source>
        <dbReference type="ARBA" id="ARBA00022703"/>
    </source>
</evidence>
<proteinExistence type="inferred from homology"/>
<keyword evidence="2" id="KW-0597">Phosphoprotein</keyword>
<reference evidence="11" key="1">
    <citation type="submission" date="2011-06" db="EMBL/GenBank/DDBJ databases">
        <authorList>
            <person name="Mothapo K.M."/>
            <person name="Musyoki A.M."/>
            <person name="Rakgole N.J."/>
        </authorList>
    </citation>
    <scope>NUCLEOTIDE SEQUENCE</scope>
    <source>
        <strain evidence="11">ZA.2007.DGM.2</strain>
    </source>
</reference>
<evidence type="ECO:0000256" key="4">
    <source>
        <dbReference type="ARBA" id="ARBA00022692"/>
    </source>
</evidence>
<name>G8GPL2_HV1</name>
<evidence type="ECO:0000256" key="2">
    <source>
        <dbReference type="ARBA" id="ARBA00022553"/>
    </source>
</evidence>
<keyword evidence="4 10" id="KW-0812">Transmembrane</keyword>
<protein>
    <recommendedName>
        <fullName evidence="10">Protein Vpu</fullName>
    </recommendedName>
    <alternativeName>
        <fullName evidence="10">U ORF protein</fullName>
    </alternativeName>
    <alternativeName>
        <fullName evidence="10">Viral protein U</fullName>
    </alternativeName>
</protein>
<dbReference type="EMBL" id="JN176263">
    <property type="protein sequence ID" value="AET43808.1"/>
    <property type="molecule type" value="Genomic_DNA"/>
</dbReference>
<feature type="non-terminal residue" evidence="11">
    <location>
        <position position="87"/>
    </location>
</feature>
<evidence type="ECO:0000256" key="9">
    <source>
        <dbReference type="ARBA" id="ARBA00023303"/>
    </source>
</evidence>
<dbReference type="GO" id="GO:0005261">
    <property type="term" value="F:monoatomic cation channel activity"/>
    <property type="evidence" value="ECO:0007669"/>
    <property type="project" value="InterPro"/>
</dbReference>
<comment type="function">
    <text evidence="10">Enhances virion budding, by targeting human CD4 and Tetherin/BST2 to proteasome degradation. Degradation of CD4 prevents any unwanted premature interactions between viral Env and its receptor human CD4 in the endoplasmic reticulum. Degradation of antiretroviral protein Tetherin/BST2 is important for virion budding, as BST2 tethers new viral particles to the host cell membrane. Mechanistically, Vpu bridges either CD4 or BST2 to BTRC, a substrate recognition subunit of the Skp1/Cullin/F-box protein E3 ubiquitin ligase, induces their ubiquitination and subsequent proteasomal degradation. The alteration of the E3 ligase specificity by Vpu seems to interfere with the degradation of host IKBKB, leading to NF-kappa-B down-regulation and subsequent apoptosis. Acts as a viroporin that forms an oligomeric ion channel in membranes. Modulates the host DNA repair mechanisms to promote degradation of nuclear viral cDNA in cells that are already productively infected in order to suppress immune sensing and proviral hyper-integration (superinfection). Manipulates PML-NBs and modulates SUMOylation of host BLM protein thereby enhancing its DNA-end processing activity toward viral unintegrated linear DNA. Also inhibits RAD52-mediated homologous repair of viral cDNA, preventing the generation of dead-end circular forms of single copies of the long terminal repeat and permitting sustained nucleolytic attack.</text>
</comment>
<feature type="transmembrane region" description="Helical" evidence="10">
    <location>
        <begin position="12"/>
        <end position="33"/>
    </location>
</feature>
<dbReference type="InterPro" id="IPR008187">
    <property type="entry name" value="Vpu"/>
</dbReference>
<evidence type="ECO:0000256" key="10">
    <source>
        <dbReference type="RuleBase" id="RU364058"/>
    </source>
</evidence>
<evidence type="ECO:0000313" key="11">
    <source>
        <dbReference type="EMBL" id="AET43808.1"/>
    </source>
</evidence>
<comment type="similarity">
    <text evidence="10">Belongs to the HIV-1 VPU protein family.</text>
</comment>
<evidence type="ECO:0000256" key="6">
    <source>
        <dbReference type="ARBA" id="ARBA00022870"/>
    </source>
</evidence>
<gene>
    <name evidence="10 11" type="primary">vpu</name>
</gene>
<dbReference type="Pfam" id="PF00558">
    <property type="entry name" value="Vpu"/>
    <property type="match status" value="1"/>
</dbReference>
<dbReference type="GO" id="GO:0019076">
    <property type="term" value="P:viral release from host cell"/>
    <property type="evidence" value="ECO:0007669"/>
    <property type="project" value="UniProtKB-UniRule"/>
</dbReference>
<organism evidence="11">
    <name type="scientific">Human immunodeficiency virus type 1</name>
    <name type="common">HIV-1</name>
    <dbReference type="NCBI Taxonomy" id="11676"/>
    <lineage>
        <taxon>Viruses</taxon>
        <taxon>Riboviria</taxon>
        <taxon>Pararnavirae</taxon>
        <taxon>Artverviricota</taxon>
        <taxon>Revtraviricetes</taxon>
        <taxon>Ortervirales</taxon>
        <taxon>Retroviridae</taxon>
        <taxon>Orthoretrovirinae</taxon>
        <taxon>Lentivirus</taxon>
        <taxon>Lentivirus humimdef1</taxon>
    </lineage>
</organism>
<evidence type="ECO:0000256" key="1">
    <source>
        <dbReference type="ARBA" id="ARBA00022448"/>
    </source>
</evidence>